<comment type="caution">
    <text evidence="2">The sequence shown here is derived from an EMBL/GenBank/DDBJ whole genome shotgun (WGS) entry which is preliminary data.</text>
</comment>
<reference evidence="2" key="1">
    <citation type="submission" date="2021-03" db="EMBL/GenBank/DDBJ databases">
        <authorList>
            <person name="Bekaert M."/>
        </authorList>
    </citation>
    <scope>NUCLEOTIDE SEQUENCE</scope>
</reference>
<organism evidence="2 3">
    <name type="scientific">Mytilus edulis</name>
    <name type="common">Blue mussel</name>
    <dbReference type="NCBI Taxonomy" id="6550"/>
    <lineage>
        <taxon>Eukaryota</taxon>
        <taxon>Metazoa</taxon>
        <taxon>Spiralia</taxon>
        <taxon>Lophotrochozoa</taxon>
        <taxon>Mollusca</taxon>
        <taxon>Bivalvia</taxon>
        <taxon>Autobranchia</taxon>
        <taxon>Pteriomorphia</taxon>
        <taxon>Mytilida</taxon>
        <taxon>Mytiloidea</taxon>
        <taxon>Mytilidae</taxon>
        <taxon>Mytilinae</taxon>
        <taxon>Mytilus</taxon>
    </lineage>
</organism>
<keyword evidence="3" id="KW-1185">Reference proteome</keyword>
<proteinExistence type="predicted"/>
<dbReference type="Proteomes" id="UP000683360">
    <property type="component" value="Unassembled WGS sequence"/>
</dbReference>
<evidence type="ECO:0000313" key="3">
    <source>
        <dbReference type="Proteomes" id="UP000683360"/>
    </source>
</evidence>
<name>A0A8S3U5A0_MYTED</name>
<feature type="region of interest" description="Disordered" evidence="1">
    <location>
        <begin position="1"/>
        <end position="31"/>
    </location>
</feature>
<dbReference type="AlphaFoldDB" id="A0A8S3U5A0"/>
<dbReference type="EMBL" id="CAJPWZ010002330">
    <property type="protein sequence ID" value="CAG2235874.1"/>
    <property type="molecule type" value="Genomic_DNA"/>
</dbReference>
<accession>A0A8S3U5A0</accession>
<gene>
    <name evidence="2" type="ORF">MEDL_48412</name>
</gene>
<sequence length="198" mass="22781">MSDEEVQSSPECAPARSHYRSEDDNPTSIPTADAFSLFSTGHWSSNCPEISGLTTPAVPNERSPHILKKSISPIKTSTPIYIRRNLFTQNHEISETKRADIQNLLFTNIDVSQDNLEEDHKEEHVLDNEEDIEEVTEEDHVVDHEKDHMEDIEEEHKVFQSALDKLSDEGKRERFLIFFISGRFPLKQHCIRPVFGHC</sequence>
<evidence type="ECO:0000313" key="2">
    <source>
        <dbReference type="EMBL" id="CAG2235874.1"/>
    </source>
</evidence>
<protein>
    <submittedName>
        <fullName evidence="2">Uncharacterized protein</fullName>
    </submittedName>
</protein>
<evidence type="ECO:0000256" key="1">
    <source>
        <dbReference type="SAM" id="MobiDB-lite"/>
    </source>
</evidence>